<evidence type="ECO:0000259" key="7">
    <source>
        <dbReference type="Pfam" id="PF14289"/>
    </source>
</evidence>
<feature type="domain" description="Thioredoxin-like fold" evidence="6">
    <location>
        <begin position="272"/>
        <end position="360"/>
    </location>
</feature>
<dbReference type="InterPro" id="IPR025380">
    <property type="entry name" value="DUF4369"/>
</dbReference>
<dbReference type="Proteomes" id="UP001141933">
    <property type="component" value="Unassembled WGS sequence"/>
</dbReference>
<dbReference type="Gene3D" id="3.40.30.10">
    <property type="entry name" value="Glutaredoxin"/>
    <property type="match status" value="1"/>
</dbReference>
<feature type="signal peptide" evidence="5">
    <location>
        <begin position="1"/>
        <end position="18"/>
    </location>
</feature>
<keyword evidence="5" id="KW-0732">Signal</keyword>
<dbReference type="PANTHER" id="PTHR42852">
    <property type="entry name" value="THIOL:DISULFIDE INTERCHANGE PROTEIN DSBE"/>
    <property type="match status" value="1"/>
</dbReference>
<dbReference type="InterPro" id="IPR012336">
    <property type="entry name" value="Thioredoxin-like_fold"/>
</dbReference>
<evidence type="ECO:0000256" key="5">
    <source>
        <dbReference type="SAM" id="SignalP"/>
    </source>
</evidence>
<evidence type="ECO:0000256" key="4">
    <source>
        <dbReference type="ARBA" id="ARBA00023284"/>
    </source>
</evidence>
<feature type="chain" id="PRO_5046389641" evidence="5">
    <location>
        <begin position="19"/>
        <end position="381"/>
    </location>
</feature>
<evidence type="ECO:0000256" key="3">
    <source>
        <dbReference type="ARBA" id="ARBA00023157"/>
    </source>
</evidence>
<dbReference type="InterPro" id="IPR036249">
    <property type="entry name" value="Thioredoxin-like_sf"/>
</dbReference>
<evidence type="ECO:0000256" key="2">
    <source>
        <dbReference type="ARBA" id="ARBA00022748"/>
    </source>
</evidence>
<dbReference type="RefSeq" id="WP_269877923.1">
    <property type="nucleotide sequence ID" value="NZ_JAPZVM010000006.1"/>
</dbReference>
<keyword evidence="9" id="KW-1185">Reference proteome</keyword>
<comment type="subcellular location">
    <subcellularLocation>
        <location evidence="1">Cell envelope</location>
    </subcellularLocation>
</comment>
<keyword evidence="4" id="KW-0676">Redox-active center</keyword>
<feature type="domain" description="DUF4369" evidence="7">
    <location>
        <begin position="25"/>
        <end position="118"/>
    </location>
</feature>
<protein>
    <submittedName>
        <fullName evidence="8">DUF4369 domain-containing protein</fullName>
    </submittedName>
</protein>
<dbReference type="EMBL" id="JAPZVM010000006">
    <property type="protein sequence ID" value="MCZ8372732.1"/>
    <property type="molecule type" value="Genomic_DNA"/>
</dbReference>
<dbReference type="PANTHER" id="PTHR42852:SF6">
    <property type="entry name" value="THIOL:DISULFIDE INTERCHANGE PROTEIN DSBE"/>
    <property type="match status" value="1"/>
</dbReference>
<dbReference type="InterPro" id="IPR050553">
    <property type="entry name" value="Thioredoxin_ResA/DsbE_sf"/>
</dbReference>
<sequence length="381" mass="42793">MKKNAYIAAALLSAGLVACNNEPAFKVEGEVAQATDKMLYFEQTGLEGIVTIDSVKLNDKGAFSFSGARPESPDFYRLRIGEQVINFTVDSTETVTIHADFNKFATDYQIENSENNEKIKELVLLQADLQQKVNQLGKSGLPIGVVQDSLQQMVNAYKEKVKKNYIFIGPNKPYSYFALFQQLNGLMIFDPLNDKEDIKCFAAVATSLNNMYPHADRSRNLYNMVIKGMKNTRIPQAKPLEIPEDKIQEASIIDIPLMDIKGNIRHLTDLKGKVVLIDFTVYANAASGAHNLALRELYQKYASQGLEIYQVSLDTDEHFWKTASDNLPWICVRDPQGPYSTYANIYGVTQLPTAFLVNRENVLSVRIGEKTNLEEAIKKLL</sequence>
<comment type="caution">
    <text evidence="8">The sequence shown here is derived from an EMBL/GenBank/DDBJ whole genome shotgun (WGS) entry which is preliminary data.</text>
</comment>
<dbReference type="Pfam" id="PF14289">
    <property type="entry name" value="DUF4369"/>
    <property type="match status" value="1"/>
</dbReference>
<evidence type="ECO:0000256" key="1">
    <source>
        <dbReference type="ARBA" id="ARBA00004196"/>
    </source>
</evidence>
<proteinExistence type="predicted"/>
<keyword evidence="2" id="KW-0201">Cytochrome c-type biogenesis</keyword>
<reference evidence="8" key="1">
    <citation type="submission" date="2022-12" db="EMBL/GenBank/DDBJ databases">
        <title>Phocaeicola acetigenes sp. nov., isolated feces from a healthy human.</title>
        <authorList>
            <person name="Do H."/>
            <person name="Ha Y.B."/>
            <person name="Kim J.-S."/>
            <person name="Suh M.K."/>
            <person name="Kim H.S."/>
            <person name="Lee J.-S."/>
        </authorList>
    </citation>
    <scope>NUCLEOTIDE SEQUENCE</scope>
    <source>
        <strain evidence="8">KGMB11183</strain>
    </source>
</reference>
<evidence type="ECO:0000313" key="8">
    <source>
        <dbReference type="EMBL" id="MCZ8372732.1"/>
    </source>
</evidence>
<keyword evidence="3" id="KW-1015">Disulfide bond</keyword>
<name>A0ABT4PI45_9BACT</name>
<evidence type="ECO:0000313" key="9">
    <source>
        <dbReference type="Proteomes" id="UP001141933"/>
    </source>
</evidence>
<gene>
    <name evidence="8" type="ORF">O6P32_08435</name>
</gene>
<organism evidence="8 9">
    <name type="scientific">Phocaeicola acetigenes</name>
    <dbReference type="NCBI Taxonomy" id="3016083"/>
    <lineage>
        <taxon>Bacteria</taxon>
        <taxon>Pseudomonadati</taxon>
        <taxon>Bacteroidota</taxon>
        <taxon>Bacteroidia</taxon>
        <taxon>Bacteroidales</taxon>
        <taxon>Bacteroidaceae</taxon>
        <taxon>Phocaeicola</taxon>
    </lineage>
</organism>
<dbReference type="Pfam" id="PF13905">
    <property type="entry name" value="Thioredoxin_8"/>
    <property type="match status" value="1"/>
</dbReference>
<evidence type="ECO:0000259" key="6">
    <source>
        <dbReference type="Pfam" id="PF13905"/>
    </source>
</evidence>
<dbReference type="PROSITE" id="PS51257">
    <property type="entry name" value="PROKAR_LIPOPROTEIN"/>
    <property type="match status" value="1"/>
</dbReference>
<accession>A0ABT4PI45</accession>
<dbReference type="SUPFAM" id="SSF52833">
    <property type="entry name" value="Thioredoxin-like"/>
    <property type="match status" value="1"/>
</dbReference>